<comment type="similarity">
    <text evidence="1">Belongs to the UDPGP type 1 family.</text>
</comment>
<evidence type="ECO:0000256" key="4">
    <source>
        <dbReference type="ARBA" id="ARBA00019048"/>
    </source>
</evidence>
<dbReference type="InterPro" id="IPR016267">
    <property type="entry name" value="UDPGP_trans"/>
</dbReference>
<comment type="function">
    <text evidence="7">UTP--glucose-1-phosphate uridylyltransferase catalyzing the conversion of glucose-1-phosphate into UDP-glucose, a crucial precursor for the production of glycogen.</text>
</comment>
<keyword evidence="5" id="KW-0808">Transferase</keyword>
<dbReference type="PANTHER" id="PTHR43511">
    <property type="match status" value="1"/>
</dbReference>
<dbReference type="Proteomes" id="UP000095280">
    <property type="component" value="Unplaced"/>
</dbReference>
<proteinExistence type="inferred from homology"/>
<dbReference type="UniPathway" id="UPA00164"/>
<comment type="subunit">
    <text evidence="2">Homooctamer.</text>
</comment>
<evidence type="ECO:0000256" key="7">
    <source>
        <dbReference type="ARBA" id="ARBA00023579"/>
    </source>
</evidence>
<dbReference type="Gene3D" id="2.160.10.10">
    <property type="entry name" value="Hexapeptide repeat proteins"/>
    <property type="match status" value="1"/>
</dbReference>
<comment type="catalytic activity">
    <reaction evidence="8">
        <text>alpha-D-glucose 1-phosphate + UTP + H(+) = UDP-alpha-D-glucose + diphosphate</text>
        <dbReference type="Rhea" id="RHEA:19889"/>
        <dbReference type="ChEBI" id="CHEBI:15378"/>
        <dbReference type="ChEBI" id="CHEBI:33019"/>
        <dbReference type="ChEBI" id="CHEBI:46398"/>
        <dbReference type="ChEBI" id="CHEBI:58601"/>
        <dbReference type="ChEBI" id="CHEBI:58885"/>
        <dbReference type="EC" id="2.7.7.9"/>
    </reaction>
    <physiologicalReaction direction="left-to-right" evidence="8">
        <dbReference type="Rhea" id="RHEA:19890"/>
    </physiologicalReaction>
</comment>
<dbReference type="InterPro" id="IPR041661">
    <property type="entry name" value="ZN622/Rei1/Reh1_Znf-C2H2"/>
</dbReference>
<dbReference type="PROSITE" id="PS00028">
    <property type="entry name" value="ZINC_FINGER_C2H2_1"/>
    <property type="match status" value="1"/>
</dbReference>
<dbReference type="FunFam" id="2.160.10.10:FF:000001">
    <property type="entry name" value="UTP--glucose-1-phosphate uridylyltransferase"/>
    <property type="match status" value="1"/>
</dbReference>
<dbReference type="InterPro" id="IPR011004">
    <property type="entry name" value="Trimer_LpxA-like_sf"/>
</dbReference>
<evidence type="ECO:0000256" key="2">
    <source>
        <dbReference type="ARBA" id="ARBA00011823"/>
    </source>
</evidence>
<dbReference type="GO" id="GO:0008270">
    <property type="term" value="F:zinc ion binding"/>
    <property type="evidence" value="ECO:0007669"/>
    <property type="project" value="UniProtKB-KW"/>
</dbReference>
<keyword evidence="6" id="KW-0548">Nucleotidyltransferase</keyword>
<dbReference type="EC" id="2.7.7.9" evidence="3"/>
<dbReference type="SUPFAM" id="SSF51161">
    <property type="entry name" value="Trimeric LpxA-like enzymes"/>
    <property type="match status" value="1"/>
</dbReference>
<keyword evidence="9" id="KW-0863">Zinc-finger</keyword>
<dbReference type="InterPro" id="IPR029044">
    <property type="entry name" value="Nucleotide-diphossugar_trans"/>
</dbReference>
<evidence type="ECO:0000259" key="10">
    <source>
        <dbReference type="PROSITE" id="PS50157"/>
    </source>
</evidence>
<name>A0A1I8GBX9_9PLAT</name>
<evidence type="ECO:0000256" key="9">
    <source>
        <dbReference type="PROSITE-ProRule" id="PRU00042"/>
    </source>
</evidence>
<dbReference type="InterPro" id="IPR036236">
    <property type="entry name" value="Znf_C2H2_sf"/>
</dbReference>
<dbReference type="InterPro" id="IPR013087">
    <property type="entry name" value="Znf_C2H2_type"/>
</dbReference>
<feature type="domain" description="C2H2-type" evidence="10">
    <location>
        <begin position="185"/>
        <end position="214"/>
    </location>
</feature>
<dbReference type="PROSITE" id="PS50157">
    <property type="entry name" value="ZINC_FINGER_C2H2_2"/>
    <property type="match status" value="1"/>
</dbReference>
<evidence type="ECO:0000256" key="1">
    <source>
        <dbReference type="ARBA" id="ARBA00010401"/>
    </source>
</evidence>
<evidence type="ECO:0000313" key="12">
    <source>
        <dbReference type="WBParaSite" id="maker-uti_cns_0001489-snap-gene-0.2-mRNA-1"/>
    </source>
</evidence>
<dbReference type="Pfam" id="PF12756">
    <property type="entry name" value="zf-C2H2_2"/>
    <property type="match status" value="1"/>
</dbReference>
<dbReference type="AlphaFoldDB" id="A0A1I8GBX9"/>
<keyword evidence="9" id="KW-0479">Metal-binding</keyword>
<evidence type="ECO:0000256" key="6">
    <source>
        <dbReference type="ARBA" id="ARBA00022695"/>
    </source>
</evidence>
<dbReference type="GO" id="GO:0003983">
    <property type="term" value="F:UTP:glucose-1-phosphate uridylyltransferase activity"/>
    <property type="evidence" value="ECO:0007669"/>
    <property type="project" value="UniProtKB-EC"/>
</dbReference>
<dbReference type="WBParaSite" id="maker-uti_cns_0001489-snap-gene-0.2-mRNA-1">
    <property type="protein sequence ID" value="maker-uti_cns_0001489-snap-gene-0.2-mRNA-1"/>
    <property type="gene ID" value="maker-uti_cns_0001489-snap-gene-0.2"/>
</dbReference>
<dbReference type="Pfam" id="PF01704">
    <property type="entry name" value="UDPGP"/>
    <property type="match status" value="1"/>
</dbReference>
<dbReference type="GO" id="GO:0006011">
    <property type="term" value="P:UDP-alpha-D-glucose metabolic process"/>
    <property type="evidence" value="ECO:0007669"/>
    <property type="project" value="InterPro"/>
</dbReference>
<dbReference type="SMART" id="SM00355">
    <property type="entry name" value="ZnF_C2H2"/>
    <property type="match status" value="2"/>
</dbReference>
<accession>A0A1I8GBX9</accession>
<evidence type="ECO:0000256" key="8">
    <source>
        <dbReference type="ARBA" id="ARBA00047432"/>
    </source>
</evidence>
<reference evidence="12" key="1">
    <citation type="submission" date="2016-11" db="UniProtKB">
        <authorList>
            <consortium name="WormBaseParasite"/>
        </authorList>
    </citation>
    <scope>IDENTIFICATION</scope>
</reference>
<dbReference type="SUPFAM" id="SSF53448">
    <property type="entry name" value="Nucleotide-diphospho-sugar transferases"/>
    <property type="match status" value="1"/>
</dbReference>
<dbReference type="GO" id="GO:0005978">
    <property type="term" value="P:glycogen biosynthetic process"/>
    <property type="evidence" value="ECO:0007669"/>
    <property type="project" value="UniProtKB-UniPathway"/>
</dbReference>
<sequence>MANKVLCLFNDCNESFEFNSNCGNLDTSVLEQHLMEVHSLVIDAIDNIAELPEYLSYWRKSISSETASQHCFVFRNETDKAEGSQSDPTATTKQEYLFLSYDNPDDAKLRNKLHENRLTRVLELYQKERLSLEKFPCIFCNDVNLSRTKIFEHLAEEHSFWLGEPDNMVFVGELLQRLGDMITNQICLYCEKEFRTRFVLKEHMRKRNHRRIKPDNSSKYAKYFISAYLKPNGFQRIRLSIGADPNSLATPSSSAGSRAANAQPDDDIELYCDRPLPTATESVTADAASAATEAAEHLTCPLCQQTGTDRQLLAHLSSIMSTPHTQPAFVPGHRRTPSQDSFKKLTQTDAESVMRLRKFNIFNTNNLWVSLAAVKRNVEQRNMHMEVIVNPKTLDNGARVLQLEEAVGAAIKNFNGAVGVNVPRSRFLPVKTCSDLLLVMSNLYTLHQGRLTLSHKRNFLTVPLVKLGTSFKKVKDFLSRFENIPDCLELDHLTVSGDVTFGKNVVLKGTVIIIANHGERIDIPAGAILENKIVSGNLRILDH</sequence>
<evidence type="ECO:0000313" key="11">
    <source>
        <dbReference type="Proteomes" id="UP000095280"/>
    </source>
</evidence>
<dbReference type="SUPFAM" id="SSF57667">
    <property type="entry name" value="beta-beta-alpha zinc fingers"/>
    <property type="match status" value="1"/>
</dbReference>
<protein>
    <recommendedName>
        <fullName evidence="4">UTP--glucose-1-phosphate uridylyltransferase</fullName>
        <ecNumber evidence="3">2.7.7.9</ecNumber>
    </recommendedName>
</protein>
<keyword evidence="11" id="KW-1185">Reference proteome</keyword>
<evidence type="ECO:0000256" key="3">
    <source>
        <dbReference type="ARBA" id="ARBA00012415"/>
    </source>
</evidence>
<dbReference type="InterPro" id="IPR002618">
    <property type="entry name" value="UDPGP_fam"/>
</dbReference>
<dbReference type="Gene3D" id="3.90.550.10">
    <property type="entry name" value="Spore Coat Polysaccharide Biosynthesis Protein SpsA, Chain A"/>
    <property type="match status" value="1"/>
</dbReference>
<evidence type="ECO:0000256" key="5">
    <source>
        <dbReference type="ARBA" id="ARBA00022679"/>
    </source>
</evidence>
<keyword evidence="9" id="KW-0862">Zinc</keyword>
<organism evidence="11 12">
    <name type="scientific">Macrostomum lignano</name>
    <dbReference type="NCBI Taxonomy" id="282301"/>
    <lineage>
        <taxon>Eukaryota</taxon>
        <taxon>Metazoa</taxon>
        <taxon>Spiralia</taxon>
        <taxon>Lophotrochozoa</taxon>
        <taxon>Platyhelminthes</taxon>
        <taxon>Rhabditophora</taxon>
        <taxon>Macrostomorpha</taxon>
        <taxon>Macrostomida</taxon>
        <taxon>Macrostomidae</taxon>
        <taxon>Macrostomum</taxon>
    </lineage>
</organism>